<feature type="domain" description="TadE-like" evidence="2">
    <location>
        <begin position="16"/>
        <end position="58"/>
    </location>
</feature>
<evidence type="ECO:0000313" key="6">
    <source>
        <dbReference type="Proteomes" id="UP000233565"/>
    </source>
</evidence>
<dbReference type="AlphaFoldDB" id="A0A1I1AKP5"/>
<keyword evidence="6" id="KW-1185">Reference proteome</keyword>
<dbReference type="EMBL" id="PJBV01000014">
    <property type="protein sequence ID" value="PKH41729.1"/>
    <property type="molecule type" value="Genomic_DNA"/>
</dbReference>
<name>A0A1I1AKP5_9ACTN</name>
<feature type="transmembrane region" description="Helical" evidence="1">
    <location>
        <begin position="20"/>
        <end position="41"/>
    </location>
</feature>
<reference evidence="3 6" key="3">
    <citation type="submission" date="2017-12" db="EMBL/GenBank/DDBJ databases">
        <title>Pharmacopeia of the Arctic Ocean.</title>
        <authorList>
            <person name="Collins E."/>
            <person name="Ducluzeau A.-L."/>
        </authorList>
    </citation>
    <scope>NUCLEOTIDE SEQUENCE [LARGE SCALE GENOMIC DNA]</scope>
    <source>
        <strain evidence="3 6">DSM 23325</strain>
    </source>
</reference>
<dbReference type="STRING" id="748909.SAMN05192575_109145"/>
<keyword evidence="1" id="KW-0812">Transmembrane</keyword>
<dbReference type="RefSeq" id="WP_091200424.1">
    <property type="nucleotide sequence ID" value="NZ_FOKC01000009.1"/>
</dbReference>
<dbReference type="Pfam" id="PF07811">
    <property type="entry name" value="TadE"/>
    <property type="match status" value="1"/>
</dbReference>
<sequence>MSRRRPETSSRRGDRGSATIELVILLPALFAVMFIGVQAALYHHAREVAIAAAQEGARAAAGEHGSEAAGTTAATSFVADAGGDDVLANATVSTSRSAGTAVVIVTGRSLSVVPGWNPVVRQRASMPVERVTSP</sequence>
<evidence type="ECO:0000313" key="5">
    <source>
        <dbReference type="Proteomes" id="UP000199113"/>
    </source>
</evidence>
<keyword evidence="1" id="KW-0472">Membrane</keyword>
<proteinExistence type="predicted"/>
<keyword evidence="1" id="KW-1133">Transmembrane helix</keyword>
<evidence type="ECO:0000313" key="3">
    <source>
        <dbReference type="EMBL" id="PKH41729.1"/>
    </source>
</evidence>
<dbReference type="Proteomes" id="UP000233565">
    <property type="component" value="Unassembled WGS sequence"/>
</dbReference>
<protein>
    <submittedName>
        <fullName evidence="3">Pilus assembly protein</fullName>
    </submittedName>
    <submittedName>
        <fullName evidence="4">TadE-like protein</fullName>
    </submittedName>
</protein>
<dbReference type="Proteomes" id="UP000199113">
    <property type="component" value="Unassembled WGS sequence"/>
</dbReference>
<evidence type="ECO:0000313" key="4">
    <source>
        <dbReference type="EMBL" id="SFB38595.1"/>
    </source>
</evidence>
<dbReference type="InterPro" id="IPR012495">
    <property type="entry name" value="TadE-like_dom"/>
</dbReference>
<evidence type="ECO:0000256" key="1">
    <source>
        <dbReference type="SAM" id="Phobius"/>
    </source>
</evidence>
<reference evidence="4" key="1">
    <citation type="submission" date="2016-10" db="EMBL/GenBank/DDBJ databases">
        <authorList>
            <person name="de Groot N.N."/>
        </authorList>
    </citation>
    <scope>NUCLEOTIDE SEQUENCE [LARGE SCALE GENOMIC DNA]</scope>
    <source>
        <strain evidence="4">CGMCC 1.10697</strain>
    </source>
</reference>
<evidence type="ECO:0000259" key="2">
    <source>
        <dbReference type="Pfam" id="PF07811"/>
    </source>
</evidence>
<dbReference type="EMBL" id="FOKC01000009">
    <property type="protein sequence ID" value="SFB38595.1"/>
    <property type="molecule type" value="Genomic_DNA"/>
</dbReference>
<reference evidence="5" key="2">
    <citation type="submission" date="2016-10" db="EMBL/GenBank/DDBJ databases">
        <authorList>
            <person name="Varghese N."/>
            <person name="Submissions S."/>
        </authorList>
    </citation>
    <scope>NUCLEOTIDE SEQUENCE [LARGE SCALE GENOMIC DNA]</scope>
    <source>
        <strain evidence="5">CGMCC 1.10697</strain>
    </source>
</reference>
<gene>
    <name evidence="3" type="ORF">CXG46_07575</name>
    <name evidence="4" type="ORF">SAMN05192575_109145</name>
</gene>
<accession>A0A1I1AKP5</accession>
<organism evidence="4 5">
    <name type="scientific">Nocardioides alpinus</name>
    <dbReference type="NCBI Taxonomy" id="748909"/>
    <lineage>
        <taxon>Bacteria</taxon>
        <taxon>Bacillati</taxon>
        <taxon>Actinomycetota</taxon>
        <taxon>Actinomycetes</taxon>
        <taxon>Propionibacteriales</taxon>
        <taxon>Nocardioidaceae</taxon>
        <taxon>Nocardioides</taxon>
    </lineage>
</organism>
<dbReference type="OrthoDB" id="4227347at2"/>